<dbReference type="AlphaFoldDB" id="A0A1V9X9N7"/>
<evidence type="ECO:0000256" key="2">
    <source>
        <dbReference type="ARBA" id="ARBA00022574"/>
    </source>
</evidence>
<dbReference type="InterPro" id="IPR001680">
    <property type="entry name" value="WD40_rpt"/>
</dbReference>
<gene>
    <name evidence="7" type="ORF">BIW11_11899</name>
</gene>
<comment type="caution">
    <text evidence="7">The sequence shown here is derived from an EMBL/GenBank/DDBJ whole genome shotgun (WGS) entry which is preliminary data.</text>
</comment>
<dbReference type="Gene3D" id="2.130.10.10">
    <property type="entry name" value="YVTN repeat-like/Quinoprotein amine dehydrogenase"/>
    <property type="match status" value="1"/>
</dbReference>
<keyword evidence="8" id="KW-1185">Reference proteome</keyword>
<dbReference type="InParanoid" id="A0A1V9X9N7"/>
<dbReference type="PANTHER" id="PTHR19855">
    <property type="entry name" value="WD40 REPEAT PROTEIN 12, 37"/>
    <property type="match status" value="1"/>
</dbReference>
<organism evidence="7 8">
    <name type="scientific">Tropilaelaps mercedesae</name>
    <dbReference type="NCBI Taxonomy" id="418985"/>
    <lineage>
        <taxon>Eukaryota</taxon>
        <taxon>Metazoa</taxon>
        <taxon>Ecdysozoa</taxon>
        <taxon>Arthropoda</taxon>
        <taxon>Chelicerata</taxon>
        <taxon>Arachnida</taxon>
        <taxon>Acari</taxon>
        <taxon>Parasitiformes</taxon>
        <taxon>Mesostigmata</taxon>
        <taxon>Gamasina</taxon>
        <taxon>Dermanyssoidea</taxon>
        <taxon>Laelapidae</taxon>
        <taxon>Tropilaelaps</taxon>
    </lineage>
</organism>
<protein>
    <submittedName>
        <fullName evidence="7">Ribosome biogenesis protein WDR12-like</fullName>
    </submittedName>
</protein>
<dbReference type="SMART" id="SM00320">
    <property type="entry name" value="WD40"/>
    <property type="match status" value="2"/>
</dbReference>
<sequence>MSEDGTKISVQGKFFTRESEYAVPSDAIALEGNFGTEQLSAIINQLLNREGTDEVEFEFFIQESIIQDTIKEHLKENGLSAENVIEIEYAEKCPTPEPIDSFVHDDWVSAVHCARVGSCDLILTGGYDCSVAIWTIAGKKLITLPGHQSSVKAVRWVDFDGTNARFVSASHDETALLWNWDLDRNHVDTVVTCKGHERSVDCVDVDLPSNR</sequence>
<accession>A0A1V9X9N7</accession>
<dbReference type="PROSITE" id="PS50082">
    <property type="entry name" value="WD_REPEATS_2"/>
    <property type="match status" value="1"/>
</dbReference>
<evidence type="ECO:0000313" key="8">
    <source>
        <dbReference type="Proteomes" id="UP000192247"/>
    </source>
</evidence>
<evidence type="ECO:0000256" key="3">
    <source>
        <dbReference type="ARBA" id="ARBA00022737"/>
    </source>
</evidence>
<dbReference type="PANTHER" id="PTHR19855:SF11">
    <property type="entry name" value="RIBOSOME BIOGENESIS PROTEIN WDR12"/>
    <property type="match status" value="1"/>
</dbReference>
<keyword evidence="3" id="KW-0677">Repeat</keyword>
<evidence type="ECO:0000313" key="7">
    <source>
        <dbReference type="EMBL" id="OQR70022.1"/>
    </source>
</evidence>
<dbReference type="InterPro" id="IPR015943">
    <property type="entry name" value="WD40/YVTN_repeat-like_dom_sf"/>
</dbReference>
<dbReference type="InterPro" id="IPR012972">
    <property type="entry name" value="NLE"/>
</dbReference>
<proteinExistence type="predicted"/>
<evidence type="ECO:0000256" key="5">
    <source>
        <dbReference type="PROSITE-ProRule" id="PRU00221"/>
    </source>
</evidence>
<evidence type="ECO:0000256" key="1">
    <source>
        <dbReference type="ARBA" id="ARBA00004123"/>
    </source>
</evidence>
<evidence type="ECO:0000259" key="6">
    <source>
        <dbReference type="Pfam" id="PF08154"/>
    </source>
</evidence>
<feature type="repeat" description="WD" evidence="5">
    <location>
        <begin position="144"/>
        <end position="179"/>
    </location>
</feature>
<keyword evidence="2 5" id="KW-0853">WD repeat</keyword>
<evidence type="ECO:0000256" key="4">
    <source>
        <dbReference type="ARBA" id="ARBA00023242"/>
    </source>
</evidence>
<dbReference type="STRING" id="418985.A0A1V9X9N7"/>
<name>A0A1V9X9N7_9ACAR</name>
<dbReference type="Pfam" id="PF08154">
    <property type="entry name" value="NLE"/>
    <property type="match status" value="1"/>
</dbReference>
<keyword evidence="4" id="KW-0539">Nucleus</keyword>
<dbReference type="OrthoDB" id="10251381at2759"/>
<reference evidence="7 8" key="1">
    <citation type="journal article" date="2017" name="Gigascience">
        <title>Draft genome of the honey bee ectoparasitic mite, Tropilaelaps mercedesae, is shaped by the parasitic life history.</title>
        <authorList>
            <person name="Dong X."/>
            <person name="Armstrong S.D."/>
            <person name="Xia D."/>
            <person name="Makepeace B.L."/>
            <person name="Darby A.C."/>
            <person name="Kadowaki T."/>
        </authorList>
    </citation>
    <scope>NUCLEOTIDE SEQUENCE [LARGE SCALE GENOMIC DNA]</scope>
    <source>
        <strain evidence="7">Wuxi-XJTLU</strain>
    </source>
</reference>
<comment type="subcellular location">
    <subcellularLocation>
        <location evidence="1">Nucleus</location>
    </subcellularLocation>
</comment>
<feature type="domain" description="NLE" evidence="6">
    <location>
        <begin position="11"/>
        <end position="74"/>
    </location>
</feature>
<dbReference type="InterPro" id="IPR036322">
    <property type="entry name" value="WD40_repeat_dom_sf"/>
</dbReference>
<dbReference type="SUPFAM" id="SSF50978">
    <property type="entry name" value="WD40 repeat-like"/>
    <property type="match status" value="1"/>
</dbReference>
<dbReference type="EMBL" id="MNPL01018741">
    <property type="protein sequence ID" value="OQR70022.1"/>
    <property type="molecule type" value="Genomic_DNA"/>
</dbReference>
<feature type="non-terminal residue" evidence="7">
    <location>
        <position position="211"/>
    </location>
</feature>
<dbReference type="Pfam" id="PF00400">
    <property type="entry name" value="WD40"/>
    <property type="match status" value="2"/>
</dbReference>
<dbReference type="Proteomes" id="UP000192247">
    <property type="component" value="Unassembled WGS sequence"/>
</dbReference>
<dbReference type="GO" id="GO:0005634">
    <property type="term" value="C:nucleus"/>
    <property type="evidence" value="ECO:0007669"/>
    <property type="project" value="UniProtKB-SubCell"/>
</dbReference>